<protein>
    <submittedName>
        <fullName evidence="2">Uncharacterized protein</fullName>
    </submittedName>
</protein>
<name>A0A096VKG7_9CAUD</name>
<organism evidence="2 3">
    <name type="scientific">Synechococcus phage S-CBP1</name>
    <dbReference type="NCBI Taxonomy" id="1273711"/>
    <lineage>
        <taxon>Viruses</taxon>
        <taxon>Duplodnaviria</taxon>
        <taxon>Heunggongvirae</taxon>
        <taxon>Uroviricota</taxon>
        <taxon>Caudoviricetes</taxon>
        <taxon>Autographivirales</taxon>
        <taxon>Sechaudvirinae</taxon>
        <taxon>Angmobvirus</taxon>
        <taxon>Angmobvirus SCBP1</taxon>
    </lineage>
</organism>
<proteinExistence type="predicted"/>
<feature type="compositionally biased region" description="Basic residues" evidence="1">
    <location>
        <begin position="72"/>
        <end position="85"/>
    </location>
</feature>
<dbReference type="EMBL" id="KC310802">
    <property type="protein sequence ID" value="AGK86548.1"/>
    <property type="molecule type" value="Genomic_DNA"/>
</dbReference>
<gene>
    <name evidence="2" type="ORF">S-CBP1_0043</name>
</gene>
<dbReference type="GeneID" id="22112123"/>
<evidence type="ECO:0000313" key="2">
    <source>
        <dbReference type="EMBL" id="AGK86548.1"/>
    </source>
</evidence>
<accession>A0A096VKG7</accession>
<evidence type="ECO:0000256" key="1">
    <source>
        <dbReference type="SAM" id="MobiDB-lite"/>
    </source>
</evidence>
<evidence type="ECO:0000313" key="3">
    <source>
        <dbReference type="Proteomes" id="UP000030045"/>
    </source>
</evidence>
<dbReference type="RefSeq" id="YP_009103203.1">
    <property type="nucleotide sequence ID" value="NC_025456.1"/>
</dbReference>
<dbReference type="KEGG" id="vg:22112123"/>
<dbReference type="OrthoDB" id="25402at10239"/>
<dbReference type="Proteomes" id="UP000030045">
    <property type="component" value="Segment"/>
</dbReference>
<feature type="compositionally biased region" description="Basic residues" evidence="1">
    <location>
        <begin position="13"/>
        <end position="22"/>
    </location>
</feature>
<feature type="compositionally biased region" description="Polar residues" evidence="1">
    <location>
        <begin position="1"/>
        <end position="10"/>
    </location>
</feature>
<sequence length="85" mass="9449">MAKSTASYYKSNPKAKAKRLKQQKAYNKTTEGMKIRTAANKLNRKLGTYGNGDGMDASHTGPNTGKKESPSKNRRRPRTGKKYAK</sequence>
<reference evidence="3" key="1">
    <citation type="submission" date="2012-12" db="EMBL/GenBank/DDBJ databases">
        <title>Genomics of marine cyanopodoviruses.</title>
        <authorList>
            <person name="Huang S."/>
            <person name="Chen F."/>
        </authorList>
    </citation>
    <scope>NUCLEOTIDE SEQUENCE [LARGE SCALE GENOMIC DNA]</scope>
</reference>
<keyword evidence="3" id="KW-1185">Reference proteome</keyword>
<reference evidence="2 3" key="2">
    <citation type="journal article" date="2015" name="PLoS ONE">
        <title>Comparative Genomic and Phylogenomic Analyses Reveal a Conserved Core Genome Shared by Estuarine and Oceanic Cyanopodoviruses.</title>
        <authorList>
            <person name="Huang S."/>
            <person name="Zhang S."/>
            <person name="Jiao N."/>
            <person name="Chen F."/>
        </authorList>
    </citation>
    <scope>NUCLEOTIDE SEQUENCE [LARGE SCALE GENOMIC DNA]</scope>
</reference>
<feature type="region of interest" description="Disordered" evidence="1">
    <location>
        <begin position="1"/>
        <end position="85"/>
    </location>
</feature>